<dbReference type="SUPFAM" id="SSF54593">
    <property type="entry name" value="Glyoxalase/Bleomycin resistance protein/Dihydroxybiphenyl dioxygenase"/>
    <property type="match status" value="1"/>
</dbReference>
<keyword evidence="3" id="KW-1185">Reference proteome</keyword>
<comment type="caution">
    <text evidence="2">The sequence shown here is derived from an EMBL/GenBank/DDBJ whole genome shotgun (WGS) entry which is preliminary data.</text>
</comment>
<gene>
    <name evidence="2" type="ORF">Q4481_11640</name>
</gene>
<feature type="domain" description="VOC" evidence="1">
    <location>
        <begin position="1"/>
        <end position="124"/>
    </location>
</feature>
<organism evidence="2 3">
    <name type="scientific">Rhizobium alvei</name>
    <dbReference type="NCBI Taxonomy" id="1132659"/>
    <lineage>
        <taxon>Bacteria</taxon>
        <taxon>Pseudomonadati</taxon>
        <taxon>Pseudomonadota</taxon>
        <taxon>Alphaproteobacteria</taxon>
        <taxon>Hyphomicrobiales</taxon>
        <taxon>Rhizobiaceae</taxon>
        <taxon>Rhizobium/Agrobacterium group</taxon>
        <taxon>Rhizobium</taxon>
    </lineage>
</organism>
<reference evidence="2" key="2">
    <citation type="submission" date="2023-07" db="EMBL/GenBank/DDBJ databases">
        <authorList>
            <person name="Shen H."/>
        </authorList>
    </citation>
    <scope>NUCLEOTIDE SEQUENCE</scope>
    <source>
        <strain evidence="2">TNR-22</strain>
    </source>
</reference>
<evidence type="ECO:0000313" key="3">
    <source>
        <dbReference type="Proteomes" id="UP001174932"/>
    </source>
</evidence>
<dbReference type="CDD" id="cd07262">
    <property type="entry name" value="VOC_like"/>
    <property type="match status" value="1"/>
</dbReference>
<dbReference type="InterPro" id="IPR037523">
    <property type="entry name" value="VOC_core"/>
</dbReference>
<dbReference type="PANTHER" id="PTHR35006:SF1">
    <property type="entry name" value="BLL2941 PROTEIN"/>
    <property type="match status" value="1"/>
</dbReference>
<evidence type="ECO:0000313" key="2">
    <source>
        <dbReference type="EMBL" id="MDO6964610.1"/>
    </source>
</evidence>
<dbReference type="Pfam" id="PF00903">
    <property type="entry name" value="Glyoxalase"/>
    <property type="match status" value="1"/>
</dbReference>
<reference evidence="2" key="1">
    <citation type="journal article" date="2015" name="Int. J. Syst. Evol. Microbiol.">
        <title>Rhizobium alvei sp. nov., isolated from a freshwater river.</title>
        <authorList>
            <person name="Sheu S.Y."/>
            <person name="Huang H.W."/>
            <person name="Young C.C."/>
            <person name="Chen W.M."/>
        </authorList>
    </citation>
    <scope>NUCLEOTIDE SEQUENCE</scope>
    <source>
        <strain evidence="2">TNR-22</strain>
    </source>
</reference>
<protein>
    <submittedName>
        <fullName evidence="2">VOC family protein</fullName>
    </submittedName>
</protein>
<accession>A0ABT8YLL7</accession>
<name>A0ABT8YLL7_9HYPH</name>
<proteinExistence type="predicted"/>
<evidence type="ECO:0000259" key="1">
    <source>
        <dbReference type="PROSITE" id="PS51819"/>
    </source>
</evidence>
<dbReference type="EMBL" id="JAUOZU010000007">
    <property type="protein sequence ID" value="MDO6964610.1"/>
    <property type="molecule type" value="Genomic_DNA"/>
</dbReference>
<dbReference type="InterPro" id="IPR004360">
    <property type="entry name" value="Glyas_Fos-R_dOase_dom"/>
</dbReference>
<dbReference type="PANTHER" id="PTHR35006">
    <property type="entry name" value="GLYOXALASE FAMILY PROTEIN (AFU_ORTHOLOGUE AFUA_5G14830)"/>
    <property type="match status" value="1"/>
</dbReference>
<dbReference type="RefSeq" id="WP_304376597.1">
    <property type="nucleotide sequence ID" value="NZ_JAUOZU010000007.1"/>
</dbReference>
<dbReference type="PROSITE" id="PS51819">
    <property type="entry name" value="VOC"/>
    <property type="match status" value="1"/>
</dbReference>
<dbReference type="Gene3D" id="3.10.180.10">
    <property type="entry name" value="2,3-Dihydroxybiphenyl 1,2-Dioxygenase, domain 1"/>
    <property type="match status" value="1"/>
</dbReference>
<sequence>MLLYVTVGTNNLERAIEFYDPVLSTLGYVRVKTSEDEAGYAVNANSAAEFWVLYPYDKQEASAGNGSMIAFAAADRAAVSAFHAKAMLYGGHDEGAPGLRRYTPHFFAAYIRDPDGNKLSAVFDQPE</sequence>
<dbReference type="Proteomes" id="UP001174932">
    <property type="component" value="Unassembled WGS sequence"/>
</dbReference>
<dbReference type="InterPro" id="IPR029068">
    <property type="entry name" value="Glyas_Bleomycin-R_OHBP_Dase"/>
</dbReference>